<dbReference type="HOGENOM" id="CLU_079673_0_0_1"/>
<dbReference type="OrthoDB" id="4156595at2759"/>
<feature type="compositionally biased region" description="Basic residues" evidence="1">
    <location>
        <begin position="1"/>
        <end position="12"/>
    </location>
</feature>
<feature type="region of interest" description="Disordered" evidence="1">
    <location>
        <begin position="1"/>
        <end position="21"/>
    </location>
</feature>
<dbReference type="RefSeq" id="XP_013424805.1">
    <property type="nucleotide sequence ID" value="XM_013569351.1"/>
</dbReference>
<proteinExistence type="predicted"/>
<dbReference type="Proteomes" id="UP000027730">
    <property type="component" value="Unassembled WGS sequence"/>
</dbReference>
<evidence type="ECO:0000313" key="3">
    <source>
        <dbReference type="EMBL" id="KEQ70795.1"/>
    </source>
</evidence>
<reference evidence="3 4" key="1">
    <citation type="journal article" date="2014" name="BMC Genomics">
        <title>Genome sequencing of four Aureobasidium pullulans varieties: biotechnological potential, stress tolerance, and description of new species.</title>
        <authorList>
            <person name="Gostin Ar C."/>
            <person name="Ohm R.A."/>
            <person name="Kogej T."/>
            <person name="Sonjak S."/>
            <person name="Turk M."/>
            <person name="Zajc J."/>
            <person name="Zalar P."/>
            <person name="Grube M."/>
            <person name="Sun H."/>
            <person name="Han J."/>
            <person name="Sharma A."/>
            <person name="Chiniquy J."/>
            <person name="Ngan C.Y."/>
            <person name="Lipzen A."/>
            <person name="Barry K."/>
            <person name="Grigoriev I.V."/>
            <person name="Gunde-Cimerman N."/>
        </authorList>
    </citation>
    <scope>NUCLEOTIDE SEQUENCE [LARGE SCALE GENOMIC DNA]</scope>
    <source>
        <strain evidence="3 4">CBS 147.97</strain>
    </source>
</reference>
<feature type="transmembrane region" description="Helical" evidence="2">
    <location>
        <begin position="158"/>
        <end position="176"/>
    </location>
</feature>
<dbReference type="AlphaFoldDB" id="A0A074WCD7"/>
<evidence type="ECO:0000256" key="2">
    <source>
        <dbReference type="SAM" id="Phobius"/>
    </source>
</evidence>
<organism evidence="3 4">
    <name type="scientific">Aureobasidium namibiae CBS 147.97</name>
    <dbReference type="NCBI Taxonomy" id="1043004"/>
    <lineage>
        <taxon>Eukaryota</taxon>
        <taxon>Fungi</taxon>
        <taxon>Dikarya</taxon>
        <taxon>Ascomycota</taxon>
        <taxon>Pezizomycotina</taxon>
        <taxon>Dothideomycetes</taxon>
        <taxon>Dothideomycetidae</taxon>
        <taxon>Dothideales</taxon>
        <taxon>Saccotheciaceae</taxon>
        <taxon>Aureobasidium</taxon>
    </lineage>
</organism>
<keyword evidence="2" id="KW-0472">Membrane</keyword>
<name>A0A074WCD7_9PEZI</name>
<keyword evidence="4" id="KW-1185">Reference proteome</keyword>
<keyword evidence="2" id="KW-0812">Transmembrane</keyword>
<sequence>METPQHSKRHRKRDSDLLAEVPDPVIQLDSKQPSSAAGSDNLLSRIVLGPLTMISFLFSLCVVDSQQRAWRLAQRADSEPWPLWKRLSPWTWWNAEPYQSSHDSTWQHAVPATSLSDGADGTVPAAAVDTDHWFTRKKHRKMAKLTVSDAIDMREGMAMVLVTAALIGLVVVLWLAKRMLSSIA</sequence>
<protein>
    <submittedName>
        <fullName evidence="3">Uncharacterized protein</fullName>
    </submittedName>
</protein>
<evidence type="ECO:0000256" key="1">
    <source>
        <dbReference type="SAM" id="MobiDB-lite"/>
    </source>
</evidence>
<evidence type="ECO:0000313" key="4">
    <source>
        <dbReference type="Proteomes" id="UP000027730"/>
    </source>
</evidence>
<accession>A0A074WCD7</accession>
<dbReference type="EMBL" id="KL584716">
    <property type="protein sequence ID" value="KEQ70795.1"/>
    <property type="molecule type" value="Genomic_DNA"/>
</dbReference>
<gene>
    <name evidence="3" type="ORF">M436DRAFT_52761</name>
</gene>
<dbReference type="GeneID" id="25411652"/>
<feature type="transmembrane region" description="Helical" evidence="2">
    <location>
        <begin position="42"/>
        <end position="63"/>
    </location>
</feature>
<keyword evidence="2" id="KW-1133">Transmembrane helix</keyword>